<accession>A0ABZ2LPG1</accession>
<gene>
    <name evidence="1" type="ORF">LZC94_32895</name>
</gene>
<organism evidence="1 2">
    <name type="scientific">Pendulispora albinea</name>
    <dbReference type="NCBI Taxonomy" id="2741071"/>
    <lineage>
        <taxon>Bacteria</taxon>
        <taxon>Pseudomonadati</taxon>
        <taxon>Myxococcota</taxon>
        <taxon>Myxococcia</taxon>
        <taxon>Myxococcales</taxon>
        <taxon>Sorangiineae</taxon>
        <taxon>Pendulisporaceae</taxon>
        <taxon>Pendulispora</taxon>
    </lineage>
</organism>
<evidence type="ECO:0000313" key="1">
    <source>
        <dbReference type="EMBL" id="WXB12635.1"/>
    </source>
</evidence>
<keyword evidence="2" id="KW-1185">Reference proteome</keyword>
<reference evidence="1 2" key="1">
    <citation type="submission" date="2021-12" db="EMBL/GenBank/DDBJ databases">
        <title>Discovery of the Pendulisporaceae a myxobacterial family with distinct sporulation behavior and unique specialized metabolism.</title>
        <authorList>
            <person name="Garcia R."/>
            <person name="Popoff A."/>
            <person name="Bader C.D."/>
            <person name="Loehr J."/>
            <person name="Walesch S."/>
            <person name="Walt C."/>
            <person name="Boldt J."/>
            <person name="Bunk B."/>
            <person name="Haeckl F.J.F.P.J."/>
            <person name="Gunesch A.P."/>
            <person name="Birkelbach J."/>
            <person name="Nuebel U."/>
            <person name="Pietschmann T."/>
            <person name="Bach T."/>
            <person name="Mueller R."/>
        </authorList>
    </citation>
    <scope>NUCLEOTIDE SEQUENCE [LARGE SCALE GENOMIC DNA]</scope>
    <source>
        <strain evidence="1 2">MSr11954</strain>
    </source>
</reference>
<dbReference type="Pfam" id="PF05638">
    <property type="entry name" value="T6SS_HCP"/>
    <property type="match status" value="1"/>
</dbReference>
<evidence type="ECO:0000313" key="2">
    <source>
        <dbReference type="Proteomes" id="UP001370348"/>
    </source>
</evidence>
<dbReference type="Proteomes" id="UP001370348">
    <property type="component" value="Chromosome"/>
</dbReference>
<protein>
    <submittedName>
        <fullName evidence="1">Type VI secretion system tube protein Hcp</fullName>
    </submittedName>
</protein>
<dbReference type="InterPro" id="IPR036624">
    <property type="entry name" value="Hcp1-lik_sf"/>
</dbReference>
<dbReference type="InterPro" id="IPR008514">
    <property type="entry name" value="T6SS_Hcp"/>
</dbReference>
<dbReference type="EMBL" id="CP089984">
    <property type="protein sequence ID" value="WXB12635.1"/>
    <property type="molecule type" value="Genomic_DNA"/>
</dbReference>
<dbReference type="RefSeq" id="WP_394822256.1">
    <property type="nucleotide sequence ID" value="NZ_CP089984.1"/>
</dbReference>
<dbReference type="Gene3D" id="2.30.110.20">
    <property type="entry name" value="Hcp1-like"/>
    <property type="match status" value="1"/>
</dbReference>
<proteinExistence type="predicted"/>
<dbReference type="SUPFAM" id="SSF141452">
    <property type="entry name" value="Hcp1-like"/>
    <property type="match status" value="1"/>
</dbReference>
<sequence length="170" mass="19116">MNTKALAYMQAKSSKSGIFLGDDTGVRKGREKWSAVLAVRFRGERAQDTGQKGDTYSATKHEPITVIREWRPSTAQFLEEVWNTNRHIDEVLFEFVRYDASEQEHVFATMKLTNVVVAHVELRFGNTAEWREGSDPEPTLEHIGLVPQAIEFKVKGSGGDAVANYEKNAS</sequence>
<name>A0ABZ2LPG1_9BACT</name>